<proteinExistence type="predicted"/>
<protein>
    <submittedName>
        <fullName evidence="1">Uncharacterized protein</fullName>
    </submittedName>
</protein>
<keyword evidence="2" id="KW-1185">Reference proteome</keyword>
<evidence type="ECO:0000313" key="2">
    <source>
        <dbReference type="Proteomes" id="UP000054359"/>
    </source>
</evidence>
<name>A0A087T5M0_STEMI</name>
<dbReference type="AlphaFoldDB" id="A0A087T5M0"/>
<dbReference type="OrthoDB" id="10333395at2759"/>
<sequence length="73" mass="8596">MGTHKHQGCHLYKPGHSRFPLERHGGLCAHLKRCHPKHRHCLFRMHLYHGCLSDDKGFQVLSISNNAYYRFLD</sequence>
<feature type="non-terminal residue" evidence="1">
    <location>
        <position position="73"/>
    </location>
</feature>
<organism evidence="1 2">
    <name type="scientific">Stegodyphus mimosarum</name>
    <name type="common">African social velvet spider</name>
    <dbReference type="NCBI Taxonomy" id="407821"/>
    <lineage>
        <taxon>Eukaryota</taxon>
        <taxon>Metazoa</taxon>
        <taxon>Ecdysozoa</taxon>
        <taxon>Arthropoda</taxon>
        <taxon>Chelicerata</taxon>
        <taxon>Arachnida</taxon>
        <taxon>Araneae</taxon>
        <taxon>Araneomorphae</taxon>
        <taxon>Entelegynae</taxon>
        <taxon>Eresoidea</taxon>
        <taxon>Eresidae</taxon>
        <taxon>Stegodyphus</taxon>
    </lineage>
</organism>
<gene>
    <name evidence="1" type="ORF">X975_17999</name>
</gene>
<reference evidence="1 2" key="1">
    <citation type="submission" date="2013-11" db="EMBL/GenBank/DDBJ databases">
        <title>Genome sequencing of Stegodyphus mimosarum.</title>
        <authorList>
            <person name="Bechsgaard J."/>
        </authorList>
    </citation>
    <scope>NUCLEOTIDE SEQUENCE [LARGE SCALE GENOMIC DNA]</scope>
</reference>
<dbReference type="EMBL" id="KK113534">
    <property type="protein sequence ID" value="KFM60409.1"/>
    <property type="molecule type" value="Genomic_DNA"/>
</dbReference>
<dbReference type="Proteomes" id="UP000054359">
    <property type="component" value="Unassembled WGS sequence"/>
</dbReference>
<evidence type="ECO:0000313" key="1">
    <source>
        <dbReference type="EMBL" id="KFM60409.1"/>
    </source>
</evidence>
<accession>A0A087T5M0</accession>